<dbReference type="PANTHER" id="PTHR43685:SF11">
    <property type="entry name" value="GLYCOSYLTRANSFERASE TAGX-RELATED"/>
    <property type="match status" value="1"/>
</dbReference>
<dbReference type="InterPro" id="IPR050834">
    <property type="entry name" value="Glycosyltransf_2"/>
</dbReference>
<organism evidence="3 4">
    <name type="scientific">Notoacmeibacter marinus</name>
    <dbReference type="NCBI Taxonomy" id="1876515"/>
    <lineage>
        <taxon>Bacteria</taxon>
        <taxon>Pseudomonadati</taxon>
        <taxon>Pseudomonadota</taxon>
        <taxon>Alphaproteobacteria</taxon>
        <taxon>Hyphomicrobiales</taxon>
        <taxon>Notoacmeibacteraceae</taxon>
        <taxon>Notoacmeibacter</taxon>
    </lineage>
</organism>
<reference evidence="4" key="1">
    <citation type="journal article" date="2017" name="Int. J. Syst. Evol. Microbiol.">
        <title>Notoacmeibacter marinus gen. nov., sp. nov., isolated from the gut of a limpet and proposal of Notoacmeibacteraceae fam. nov. in the order Rhizobiales of the class Alphaproteobacteria.</title>
        <authorList>
            <person name="Huang Z."/>
            <person name="Guo F."/>
            <person name="Lai Q."/>
        </authorList>
    </citation>
    <scope>NUCLEOTIDE SEQUENCE [LARGE SCALE GENOMIC DNA]</scope>
    <source>
        <strain evidence="4">XMTR2A4</strain>
    </source>
</reference>
<evidence type="ECO:0000256" key="1">
    <source>
        <dbReference type="SAM" id="Phobius"/>
    </source>
</evidence>
<sequence>MFTRNPTASIVVPAFNVEATIAETLRSLLAQTFTDFEIIIVDDGSSDRTETIVKAFGDRRVRLVTQRNRGLAGAHNTGIHEARGEFIGFCDADDLWMPEKLERHIRHLKASPDVGISFSGSRMIDANGKPIGIDQRPKLRNITAADVFKRNPIGNGSTPVIRRAALDGFAYRPVHETERDWWFDENYRQSDDIEGWLRFVLTQDWKIEGIPGLLTLYRIHTGALSANVQRQFDSWLKMREKMARIAPALVEKHGGAATAYQLRYLCRRAVSMRDGDLAWELCVQFVRASKRPMVEEPLKTAVTIGAAATLKLLGAGIYLFAERSMLRRQAA</sequence>
<evidence type="ECO:0000313" key="3">
    <source>
        <dbReference type="EMBL" id="OXT00628.1"/>
    </source>
</evidence>
<dbReference type="GO" id="GO:0016740">
    <property type="term" value="F:transferase activity"/>
    <property type="evidence" value="ECO:0007669"/>
    <property type="project" value="UniProtKB-KW"/>
</dbReference>
<dbReference type="InterPro" id="IPR001173">
    <property type="entry name" value="Glyco_trans_2-like"/>
</dbReference>
<protein>
    <submittedName>
        <fullName evidence="3">Glucosyl transferase</fullName>
    </submittedName>
</protein>
<keyword evidence="1" id="KW-0812">Transmembrane</keyword>
<proteinExistence type="predicted"/>
<evidence type="ECO:0000313" key="4">
    <source>
        <dbReference type="Proteomes" id="UP000215405"/>
    </source>
</evidence>
<name>A0A231UXF8_9HYPH</name>
<feature type="transmembrane region" description="Helical" evidence="1">
    <location>
        <begin position="301"/>
        <end position="321"/>
    </location>
</feature>
<evidence type="ECO:0000259" key="2">
    <source>
        <dbReference type="Pfam" id="PF00535"/>
    </source>
</evidence>
<dbReference type="InterPro" id="IPR029044">
    <property type="entry name" value="Nucleotide-diphossugar_trans"/>
</dbReference>
<comment type="caution">
    <text evidence="3">The sequence shown here is derived from an EMBL/GenBank/DDBJ whole genome shotgun (WGS) entry which is preliminary data.</text>
</comment>
<accession>A0A231UXF8</accession>
<keyword evidence="1" id="KW-0472">Membrane</keyword>
<keyword evidence="4" id="KW-1185">Reference proteome</keyword>
<keyword evidence="3" id="KW-0808">Transferase</keyword>
<gene>
    <name evidence="3" type="ORF">B7H23_11040</name>
</gene>
<feature type="domain" description="Glycosyltransferase 2-like" evidence="2">
    <location>
        <begin position="9"/>
        <end position="126"/>
    </location>
</feature>
<dbReference type="EMBL" id="NBYO01000002">
    <property type="protein sequence ID" value="OXT00628.1"/>
    <property type="molecule type" value="Genomic_DNA"/>
</dbReference>
<dbReference type="RefSeq" id="WP_094077453.1">
    <property type="nucleotide sequence ID" value="NZ_NBYO01000002.1"/>
</dbReference>
<dbReference type="SUPFAM" id="SSF53448">
    <property type="entry name" value="Nucleotide-diphospho-sugar transferases"/>
    <property type="match status" value="1"/>
</dbReference>
<dbReference type="Pfam" id="PF00535">
    <property type="entry name" value="Glycos_transf_2"/>
    <property type="match status" value="1"/>
</dbReference>
<keyword evidence="1" id="KW-1133">Transmembrane helix</keyword>
<dbReference type="Proteomes" id="UP000215405">
    <property type="component" value="Unassembled WGS sequence"/>
</dbReference>
<dbReference type="CDD" id="cd00761">
    <property type="entry name" value="Glyco_tranf_GTA_type"/>
    <property type="match status" value="1"/>
</dbReference>
<dbReference type="Gene3D" id="3.90.550.10">
    <property type="entry name" value="Spore Coat Polysaccharide Biosynthesis Protein SpsA, Chain A"/>
    <property type="match status" value="1"/>
</dbReference>
<dbReference type="PANTHER" id="PTHR43685">
    <property type="entry name" value="GLYCOSYLTRANSFERASE"/>
    <property type="match status" value="1"/>
</dbReference>
<dbReference type="AlphaFoldDB" id="A0A231UXF8"/>